<evidence type="ECO:0000256" key="2">
    <source>
        <dbReference type="ARBA" id="ARBA00022448"/>
    </source>
</evidence>
<feature type="non-terminal residue" evidence="8">
    <location>
        <position position="1"/>
    </location>
</feature>
<comment type="subcellular location">
    <subcellularLocation>
        <location evidence="1">Membrane</location>
        <topology evidence="1">Multi-pass membrane protein</topology>
    </subcellularLocation>
</comment>
<feature type="domain" description="Major facilitator superfamily (MFS) profile" evidence="7">
    <location>
        <begin position="1"/>
        <end position="263"/>
    </location>
</feature>
<dbReference type="EMBL" id="PQAP01000151">
    <property type="protein sequence ID" value="PWB70226.1"/>
    <property type="molecule type" value="Genomic_DNA"/>
</dbReference>
<proteinExistence type="predicted"/>
<dbReference type="CDD" id="cd17321">
    <property type="entry name" value="MFS_MMR_MDR_like"/>
    <property type="match status" value="1"/>
</dbReference>
<name>A0A855X435_9BACT</name>
<dbReference type="InterPro" id="IPR011701">
    <property type="entry name" value="MFS"/>
</dbReference>
<feature type="transmembrane region" description="Helical" evidence="6">
    <location>
        <begin position="28"/>
        <end position="45"/>
    </location>
</feature>
<dbReference type="SUPFAM" id="SSF103473">
    <property type="entry name" value="MFS general substrate transporter"/>
    <property type="match status" value="1"/>
</dbReference>
<evidence type="ECO:0000256" key="1">
    <source>
        <dbReference type="ARBA" id="ARBA00004141"/>
    </source>
</evidence>
<evidence type="ECO:0000256" key="6">
    <source>
        <dbReference type="SAM" id="Phobius"/>
    </source>
</evidence>
<keyword evidence="2" id="KW-0813">Transport</keyword>
<dbReference type="GO" id="GO:0016020">
    <property type="term" value="C:membrane"/>
    <property type="evidence" value="ECO:0007669"/>
    <property type="project" value="UniProtKB-SubCell"/>
</dbReference>
<dbReference type="PANTHER" id="PTHR42718:SF9">
    <property type="entry name" value="MAJOR FACILITATOR SUPERFAMILY MULTIDRUG TRANSPORTER MFSC"/>
    <property type="match status" value="1"/>
</dbReference>
<dbReference type="InterPro" id="IPR020846">
    <property type="entry name" value="MFS_dom"/>
</dbReference>
<feature type="transmembrane region" description="Helical" evidence="6">
    <location>
        <begin position="65"/>
        <end position="90"/>
    </location>
</feature>
<accession>A0A855X435</accession>
<protein>
    <recommendedName>
        <fullName evidence="7">Major facilitator superfamily (MFS) profile domain-containing protein</fullName>
    </recommendedName>
</protein>
<dbReference type="GO" id="GO:0022857">
    <property type="term" value="F:transmembrane transporter activity"/>
    <property type="evidence" value="ECO:0007669"/>
    <property type="project" value="InterPro"/>
</dbReference>
<evidence type="ECO:0000313" key="8">
    <source>
        <dbReference type="EMBL" id="PWB70226.1"/>
    </source>
</evidence>
<sequence>AGAISISIGLTCAIFLVKQLNDRTVPEWLLWVMGAAAIIGMAAFVRFESKPKTALVGFETFRNRVFTMSILIQLANFVSTSGVFILIPFYLERVKGFEPKTVGLFLIVLPILMFVIAPLAGRLSDKIGFRVLTTVGMAISAAGLLFLAGLQVDSTSAYVVLSLFVCGVGIGTFSTPNSSAMIGSVPSEQRAVVSGILATNRNLGMSLGVALATALYTRFDLANAAITDEKLRFVTSYHPVIYVAVVIALVGTALCFVRGERAGNKAVDSGARGC</sequence>
<feature type="transmembrane region" description="Helical" evidence="6">
    <location>
        <begin position="127"/>
        <end position="150"/>
    </location>
</feature>
<evidence type="ECO:0000256" key="5">
    <source>
        <dbReference type="ARBA" id="ARBA00023136"/>
    </source>
</evidence>
<gene>
    <name evidence="8" type="ORF">C3F09_09430</name>
</gene>
<keyword evidence="4 6" id="KW-1133">Transmembrane helix</keyword>
<feature type="transmembrane region" description="Helical" evidence="6">
    <location>
        <begin position="196"/>
        <end position="216"/>
    </location>
</feature>
<dbReference type="Gene3D" id="1.20.1250.20">
    <property type="entry name" value="MFS general substrate transporter like domains"/>
    <property type="match status" value="1"/>
</dbReference>
<dbReference type="Proteomes" id="UP000250918">
    <property type="component" value="Unassembled WGS sequence"/>
</dbReference>
<feature type="transmembrane region" description="Helical" evidence="6">
    <location>
        <begin position="102"/>
        <end position="120"/>
    </location>
</feature>
<dbReference type="Pfam" id="PF07690">
    <property type="entry name" value="MFS_1"/>
    <property type="match status" value="1"/>
</dbReference>
<keyword evidence="5 6" id="KW-0472">Membrane</keyword>
<dbReference type="PANTHER" id="PTHR42718">
    <property type="entry name" value="MAJOR FACILITATOR SUPERFAMILY MULTIDRUG TRANSPORTER MFSC"/>
    <property type="match status" value="1"/>
</dbReference>
<comment type="caution">
    <text evidence="8">The sequence shown here is derived from an EMBL/GenBank/DDBJ whole genome shotgun (WGS) entry which is preliminary data.</text>
</comment>
<evidence type="ECO:0000256" key="3">
    <source>
        <dbReference type="ARBA" id="ARBA00022692"/>
    </source>
</evidence>
<reference evidence="8 9" key="1">
    <citation type="journal article" date="2018" name="ISME J.">
        <title>A methanotrophic archaeon couples anaerobic oxidation of methane to Fe(III) reduction.</title>
        <authorList>
            <person name="Cai C."/>
            <person name="Leu A.O."/>
            <person name="Xie G.J."/>
            <person name="Guo J."/>
            <person name="Feng Y."/>
            <person name="Zhao J.X."/>
            <person name="Tyson G.W."/>
            <person name="Yuan Z."/>
            <person name="Hu S."/>
        </authorList>
    </citation>
    <scope>NUCLEOTIDE SEQUENCE [LARGE SCALE GENOMIC DNA]</scope>
    <source>
        <strain evidence="8">FeB_12</strain>
    </source>
</reference>
<evidence type="ECO:0000313" key="9">
    <source>
        <dbReference type="Proteomes" id="UP000250918"/>
    </source>
</evidence>
<dbReference type="AlphaFoldDB" id="A0A855X435"/>
<evidence type="ECO:0000256" key="4">
    <source>
        <dbReference type="ARBA" id="ARBA00022989"/>
    </source>
</evidence>
<keyword evidence="3 6" id="KW-0812">Transmembrane</keyword>
<feature type="transmembrane region" description="Helical" evidence="6">
    <location>
        <begin position="156"/>
        <end position="175"/>
    </location>
</feature>
<organism evidence="8 9">
    <name type="scientific">candidate division GN15 bacterium</name>
    <dbReference type="NCBI Taxonomy" id="2072418"/>
    <lineage>
        <taxon>Bacteria</taxon>
        <taxon>candidate division GN15</taxon>
    </lineage>
</organism>
<dbReference type="PROSITE" id="PS50850">
    <property type="entry name" value="MFS"/>
    <property type="match status" value="1"/>
</dbReference>
<dbReference type="InterPro" id="IPR036259">
    <property type="entry name" value="MFS_trans_sf"/>
</dbReference>
<feature type="transmembrane region" description="Helical" evidence="6">
    <location>
        <begin position="236"/>
        <end position="257"/>
    </location>
</feature>
<evidence type="ECO:0000259" key="7">
    <source>
        <dbReference type="PROSITE" id="PS50850"/>
    </source>
</evidence>